<dbReference type="GO" id="GO:0005886">
    <property type="term" value="C:plasma membrane"/>
    <property type="evidence" value="ECO:0007669"/>
    <property type="project" value="TreeGrafter"/>
</dbReference>
<evidence type="ECO:0000256" key="6">
    <source>
        <dbReference type="ARBA" id="ARBA00023170"/>
    </source>
</evidence>
<dbReference type="OrthoDB" id="10053194at2759"/>
<keyword evidence="4 8" id="KW-0297">G-protein coupled receptor</keyword>
<gene>
    <name evidence="11" type="ORF">OS493_011976</name>
</gene>
<evidence type="ECO:0000256" key="5">
    <source>
        <dbReference type="ARBA" id="ARBA00023136"/>
    </source>
</evidence>
<dbReference type="GO" id="GO:0004930">
    <property type="term" value="F:G protein-coupled receptor activity"/>
    <property type="evidence" value="ECO:0007669"/>
    <property type="project" value="UniProtKB-KW"/>
</dbReference>
<evidence type="ECO:0000256" key="1">
    <source>
        <dbReference type="ARBA" id="ARBA00004141"/>
    </source>
</evidence>
<keyword evidence="2 8" id="KW-0812">Transmembrane</keyword>
<dbReference type="AlphaFoldDB" id="A0A9X0A648"/>
<dbReference type="EMBL" id="MU825401">
    <property type="protein sequence ID" value="KAJ7392319.1"/>
    <property type="molecule type" value="Genomic_DNA"/>
</dbReference>
<keyword evidence="3 9" id="KW-1133">Transmembrane helix</keyword>
<reference evidence="11" key="1">
    <citation type="submission" date="2023-01" db="EMBL/GenBank/DDBJ databases">
        <title>Genome assembly of the deep-sea coral Lophelia pertusa.</title>
        <authorList>
            <person name="Herrera S."/>
            <person name="Cordes E."/>
        </authorList>
    </citation>
    <scope>NUCLEOTIDE SEQUENCE</scope>
    <source>
        <strain evidence="11">USNM1676648</strain>
        <tissue evidence="11">Polyp</tissue>
    </source>
</reference>
<feature type="transmembrane region" description="Helical" evidence="9">
    <location>
        <begin position="95"/>
        <end position="115"/>
    </location>
</feature>
<sequence>MTSNETTSNLTEALPIETLTIVQVTCYAVITIVGTVANLILCGALLRKKQRNSSEYFILNLAITDLITCAVGIPLDMADILTQNWPFGAFMCKVVYPLQTALTAVSVTTLTCMAIERYRAIITPFKPKMAGRFIKMSICAVWCLSVLLVSPYIAVLTHKHEELSCTEAWQGVHHPKVFTLCVFLLLYSLPLCIISPAYMCIGFRLHSDDKKMQLFSKTQGAGNRQFYKLVRQRSRNNVVIVKTFLFGAVAFGLCLLPYHVMWLWHDFGNGDQWAYFQNVLVFANALVYFNSLVDPFIFGGTVIRHNWRKTLLFRCLNISVNNRRNKNKNKSLKQQHNCDALLNKPCVKLRNINIVYTSSV</sequence>
<organism evidence="11 12">
    <name type="scientific">Desmophyllum pertusum</name>
    <dbReference type="NCBI Taxonomy" id="174260"/>
    <lineage>
        <taxon>Eukaryota</taxon>
        <taxon>Metazoa</taxon>
        <taxon>Cnidaria</taxon>
        <taxon>Anthozoa</taxon>
        <taxon>Hexacorallia</taxon>
        <taxon>Scleractinia</taxon>
        <taxon>Caryophylliina</taxon>
        <taxon>Caryophylliidae</taxon>
        <taxon>Desmophyllum</taxon>
    </lineage>
</organism>
<evidence type="ECO:0000256" key="2">
    <source>
        <dbReference type="ARBA" id="ARBA00022692"/>
    </source>
</evidence>
<accession>A0A9X0A648</accession>
<feature type="transmembrane region" description="Helical" evidence="9">
    <location>
        <begin position="20"/>
        <end position="45"/>
    </location>
</feature>
<dbReference type="InterPro" id="IPR000276">
    <property type="entry name" value="GPCR_Rhodpsn"/>
</dbReference>
<feature type="transmembrane region" description="Helical" evidence="9">
    <location>
        <begin position="177"/>
        <end position="201"/>
    </location>
</feature>
<feature type="domain" description="G-protein coupled receptors family 1 profile" evidence="10">
    <location>
        <begin position="37"/>
        <end position="298"/>
    </location>
</feature>
<keyword evidence="7 8" id="KW-0807">Transducer</keyword>
<dbReference type="CDD" id="cd00637">
    <property type="entry name" value="7tm_classA_rhodopsin-like"/>
    <property type="match status" value="1"/>
</dbReference>
<evidence type="ECO:0000256" key="8">
    <source>
        <dbReference type="RuleBase" id="RU000688"/>
    </source>
</evidence>
<keyword evidence="5 9" id="KW-0472">Membrane</keyword>
<evidence type="ECO:0000256" key="9">
    <source>
        <dbReference type="SAM" id="Phobius"/>
    </source>
</evidence>
<comment type="caution">
    <text evidence="11">The sequence shown here is derived from an EMBL/GenBank/DDBJ whole genome shotgun (WGS) entry which is preliminary data.</text>
</comment>
<dbReference type="PROSITE" id="PS50262">
    <property type="entry name" value="G_PROTEIN_RECEP_F1_2"/>
    <property type="match status" value="1"/>
</dbReference>
<name>A0A9X0A648_9CNID</name>
<dbReference type="Gene3D" id="1.20.1070.10">
    <property type="entry name" value="Rhodopsin 7-helix transmembrane proteins"/>
    <property type="match status" value="1"/>
</dbReference>
<dbReference type="Proteomes" id="UP001163046">
    <property type="component" value="Unassembled WGS sequence"/>
</dbReference>
<feature type="transmembrane region" description="Helical" evidence="9">
    <location>
        <begin position="136"/>
        <end position="157"/>
    </location>
</feature>
<keyword evidence="12" id="KW-1185">Reference proteome</keyword>
<evidence type="ECO:0000256" key="3">
    <source>
        <dbReference type="ARBA" id="ARBA00022989"/>
    </source>
</evidence>
<dbReference type="PRINTS" id="PR00237">
    <property type="entry name" value="GPCRRHODOPSN"/>
</dbReference>
<keyword evidence="6 8" id="KW-0675">Receptor</keyword>
<feature type="transmembrane region" description="Helical" evidence="9">
    <location>
        <begin position="57"/>
        <end position="75"/>
    </location>
</feature>
<evidence type="ECO:0000259" key="10">
    <source>
        <dbReference type="PROSITE" id="PS50262"/>
    </source>
</evidence>
<proteinExistence type="inferred from homology"/>
<dbReference type="PANTHER" id="PTHR45695">
    <property type="entry name" value="LEUCOKININ RECEPTOR-RELATED"/>
    <property type="match status" value="1"/>
</dbReference>
<feature type="transmembrane region" description="Helical" evidence="9">
    <location>
        <begin position="280"/>
        <end position="303"/>
    </location>
</feature>
<evidence type="ECO:0000256" key="4">
    <source>
        <dbReference type="ARBA" id="ARBA00023040"/>
    </source>
</evidence>
<evidence type="ECO:0000313" key="12">
    <source>
        <dbReference type="Proteomes" id="UP001163046"/>
    </source>
</evidence>
<evidence type="ECO:0000313" key="11">
    <source>
        <dbReference type="EMBL" id="KAJ7392319.1"/>
    </source>
</evidence>
<dbReference type="PANTHER" id="PTHR45695:SF9">
    <property type="entry name" value="LEUCOKININ RECEPTOR"/>
    <property type="match status" value="1"/>
</dbReference>
<protein>
    <recommendedName>
        <fullName evidence="10">G-protein coupled receptors family 1 profile domain-containing protein</fullName>
    </recommendedName>
</protein>
<comment type="similarity">
    <text evidence="8">Belongs to the G-protein coupled receptor 1 family.</text>
</comment>
<dbReference type="Pfam" id="PF00001">
    <property type="entry name" value="7tm_1"/>
    <property type="match status" value="1"/>
</dbReference>
<dbReference type="InterPro" id="IPR017452">
    <property type="entry name" value="GPCR_Rhodpsn_7TM"/>
</dbReference>
<evidence type="ECO:0000256" key="7">
    <source>
        <dbReference type="ARBA" id="ARBA00023224"/>
    </source>
</evidence>
<dbReference type="SUPFAM" id="SSF81321">
    <property type="entry name" value="Family A G protein-coupled receptor-like"/>
    <property type="match status" value="1"/>
</dbReference>
<dbReference type="PROSITE" id="PS00237">
    <property type="entry name" value="G_PROTEIN_RECEP_F1_1"/>
    <property type="match status" value="1"/>
</dbReference>
<feature type="transmembrane region" description="Helical" evidence="9">
    <location>
        <begin position="238"/>
        <end position="260"/>
    </location>
</feature>
<comment type="subcellular location">
    <subcellularLocation>
        <location evidence="1">Membrane</location>
        <topology evidence="1">Multi-pass membrane protein</topology>
    </subcellularLocation>
</comment>